<dbReference type="CDD" id="cd01949">
    <property type="entry name" value="GGDEF"/>
    <property type="match status" value="1"/>
</dbReference>
<dbReference type="PROSITE" id="PS50110">
    <property type="entry name" value="RESPONSE_REGULATORY"/>
    <property type="match status" value="1"/>
</dbReference>
<dbReference type="SUPFAM" id="SSF52172">
    <property type="entry name" value="CheY-like"/>
    <property type="match status" value="1"/>
</dbReference>
<reference evidence="7 8" key="1">
    <citation type="submission" date="2019-12" db="EMBL/GenBank/DDBJ databases">
        <title>Novel species isolated from a subtropical stream in China.</title>
        <authorList>
            <person name="Lu H."/>
        </authorList>
    </citation>
    <scope>NUCLEOTIDE SEQUENCE [LARGE SCALE GENOMIC DNA]</scope>
    <source>
        <strain evidence="7 8">FT135W</strain>
    </source>
</reference>
<dbReference type="PROSITE" id="PS50112">
    <property type="entry name" value="PAS"/>
    <property type="match status" value="1"/>
</dbReference>
<dbReference type="Pfam" id="PF00072">
    <property type="entry name" value="Response_reg"/>
    <property type="match status" value="1"/>
</dbReference>
<dbReference type="Gene3D" id="3.30.450.20">
    <property type="entry name" value="PAS domain"/>
    <property type="match status" value="1"/>
</dbReference>
<dbReference type="Gene3D" id="3.40.50.2300">
    <property type="match status" value="1"/>
</dbReference>
<gene>
    <name evidence="7" type="ORF">GTP46_18105</name>
</gene>
<dbReference type="Gene3D" id="3.30.70.270">
    <property type="match status" value="1"/>
</dbReference>
<dbReference type="NCBIfam" id="TIGR00254">
    <property type="entry name" value="GGDEF"/>
    <property type="match status" value="1"/>
</dbReference>
<dbReference type="NCBIfam" id="TIGR00229">
    <property type="entry name" value="sensory_box"/>
    <property type="match status" value="1"/>
</dbReference>
<dbReference type="RefSeq" id="WP_161008025.1">
    <property type="nucleotide sequence ID" value="NZ_WWCN01000011.1"/>
</dbReference>
<dbReference type="PROSITE" id="PS50887">
    <property type="entry name" value="GGDEF"/>
    <property type="match status" value="1"/>
</dbReference>
<dbReference type="PANTHER" id="PTHR45138">
    <property type="entry name" value="REGULATORY COMPONENTS OF SENSORY TRANSDUCTION SYSTEM"/>
    <property type="match status" value="1"/>
</dbReference>
<evidence type="ECO:0000256" key="2">
    <source>
        <dbReference type="ARBA" id="ARBA00034247"/>
    </source>
</evidence>
<dbReference type="PANTHER" id="PTHR45138:SF9">
    <property type="entry name" value="DIGUANYLATE CYCLASE DGCM-RELATED"/>
    <property type="match status" value="1"/>
</dbReference>
<dbReference type="FunFam" id="3.30.70.270:FF:000001">
    <property type="entry name" value="Diguanylate cyclase domain protein"/>
    <property type="match status" value="1"/>
</dbReference>
<evidence type="ECO:0000313" key="8">
    <source>
        <dbReference type="Proteomes" id="UP000479335"/>
    </source>
</evidence>
<accession>A0A6L8KJ81</accession>
<dbReference type="CDD" id="cd19920">
    <property type="entry name" value="REC_PA4781-like"/>
    <property type="match status" value="1"/>
</dbReference>
<dbReference type="InterPro" id="IPR000160">
    <property type="entry name" value="GGDEF_dom"/>
</dbReference>
<dbReference type="InterPro" id="IPR001789">
    <property type="entry name" value="Sig_transdc_resp-reg_receiver"/>
</dbReference>
<dbReference type="InterPro" id="IPR011006">
    <property type="entry name" value="CheY-like_superfamily"/>
</dbReference>
<dbReference type="InterPro" id="IPR029787">
    <property type="entry name" value="Nucleotide_cyclase"/>
</dbReference>
<dbReference type="SUPFAM" id="SSF55785">
    <property type="entry name" value="PYP-like sensor domain (PAS domain)"/>
    <property type="match status" value="1"/>
</dbReference>
<dbReference type="InterPro" id="IPR043128">
    <property type="entry name" value="Rev_trsase/Diguanyl_cyclase"/>
</dbReference>
<sequence>MIPGSLSYATRRDAAILIVDDAPENLGALRKMLVQQGYQTFVATSGERALKIAQRVHPDLILLDIVMPGMDGYETCRQLKSQASTQRIPVIFMSARTGTDDVVAGFDIGAVDYISKPLRMPEVSARVRTQLQIRSKSETHEEQAERLRTIVNNMAEGLLIIEADGRIQMTNPACDKYLGYQVEPLAGRSITDLLNPLVAQEYLDYFARYAAAPHTAHNHGTREVIIRHRNGSSVCMDLTLTPMYLRQPLFIGLLHDITHHKQSEDALQRAAMVDPLTKIANRRHFDTFLEKEWQRAMRSGQPLSLVVLDVDHFKLYNDTLGHSAGDACLQQVAQAIASHALRPTDLAARHGGEEFVLLFAETDGDSAYLLAESIRAHIESLQLPHPRSTTSAWLTVSIGVATIHPHQLDNTESLFVAADRAMYSAKEGGRNQVQATKSSGASLAAVKNLVRAVPGNR</sequence>
<keyword evidence="3" id="KW-0597">Phosphoprotein</keyword>
<dbReference type="GO" id="GO:0043709">
    <property type="term" value="P:cell adhesion involved in single-species biofilm formation"/>
    <property type="evidence" value="ECO:0007669"/>
    <property type="project" value="TreeGrafter"/>
</dbReference>
<dbReference type="EC" id="2.7.7.65" evidence="1"/>
<evidence type="ECO:0000313" key="7">
    <source>
        <dbReference type="EMBL" id="MYM24561.1"/>
    </source>
</evidence>
<keyword evidence="8" id="KW-1185">Reference proteome</keyword>
<feature type="domain" description="PAS" evidence="5">
    <location>
        <begin position="143"/>
        <end position="196"/>
    </location>
</feature>
<dbReference type="InterPro" id="IPR035965">
    <property type="entry name" value="PAS-like_dom_sf"/>
</dbReference>
<evidence type="ECO:0000259" key="6">
    <source>
        <dbReference type="PROSITE" id="PS50887"/>
    </source>
</evidence>
<dbReference type="Pfam" id="PF24820">
    <property type="entry name" value="Diguanyl_cycl_sensor"/>
    <property type="match status" value="1"/>
</dbReference>
<dbReference type="GO" id="GO:0052621">
    <property type="term" value="F:diguanylate cyclase activity"/>
    <property type="evidence" value="ECO:0007669"/>
    <property type="project" value="UniProtKB-EC"/>
</dbReference>
<dbReference type="InterPro" id="IPR000014">
    <property type="entry name" value="PAS"/>
</dbReference>
<dbReference type="InterPro" id="IPR059127">
    <property type="entry name" value="Diguanyl_cycl_sensor_dom"/>
</dbReference>
<evidence type="ECO:0000259" key="4">
    <source>
        <dbReference type="PROSITE" id="PS50110"/>
    </source>
</evidence>
<proteinExistence type="predicted"/>
<organism evidence="7 8">
    <name type="scientific">Duganella flavida</name>
    <dbReference type="NCBI Taxonomy" id="2692175"/>
    <lineage>
        <taxon>Bacteria</taxon>
        <taxon>Pseudomonadati</taxon>
        <taxon>Pseudomonadota</taxon>
        <taxon>Betaproteobacteria</taxon>
        <taxon>Burkholderiales</taxon>
        <taxon>Oxalobacteraceae</taxon>
        <taxon>Telluria group</taxon>
        <taxon>Duganella</taxon>
    </lineage>
</organism>
<evidence type="ECO:0000256" key="1">
    <source>
        <dbReference type="ARBA" id="ARBA00012528"/>
    </source>
</evidence>
<feature type="domain" description="Response regulatory" evidence="4">
    <location>
        <begin position="15"/>
        <end position="131"/>
    </location>
</feature>
<feature type="domain" description="GGDEF" evidence="6">
    <location>
        <begin position="301"/>
        <end position="438"/>
    </location>
</feature>
<protein>
    <recommendedName>
        <fullName evidence="1">diguanylate cyclase</fullName>
        <ecNumber evidence="1">2.7.7.65</ecNumber>
    </recommendedName>
</protein>
<dbReference type="SUPFAM" id="SSF55073">
    <property type="entry name" value="Nucleotide cyclase"/>
    <property type="match status" value="1"/>
</dbReference>
<comment type="catalytic activity">
    <reaction evidence="2">
        <text>2 GTP = 3',3'-c-di-GMP + 2 diphosphate</text>
        <dbReference type="Rhea" id="RHEA:24898"/>
        <dbReference type="ChEBI" id="CHEBI:33019"/>
        <dbReference type="ChEBI" id="CHEBI:37565"/>
        <dbReference type="ChEBI" id="CHEBI:58805"/>
        <dbReference type="EC" id="2.7.7.65"/>
    </reaction>
</comment>
<dbReference type="Proteomes" id="UP000479335">
    <property type="component" value="Unassembled WGS sequence"/>
</dbReference>
<dbReference type="GO" id="GO:0000160">
    <property type="term" value="P:phosphorelay signal transduction system"/>
    <property type="evidence" value="ECO:0007669"/>
    <property type="project" value="InterPro"/>
</dbReference>
<dbReference type="SMART" id="SM00267">
    <property type="entry name" value="GGDEF"/>
    <property type="match status" value="1"/>
</dbReference>
<dbReference type="SMART" id="SM00091">
    <property type="entry name" value="PAS"/>
    <property type="match status" value="1"/>
</dbReference>
<dbReference type="InterPro" id="IPR050469">
    <property type="entry name" value="Diguanylate_Cyclase"/>
</dbReference>
<dbReference type="SMART" id="SM00448">
    <property type="entry name" value="REC"/>
    <property type="match status" value="1"/>
</dbReference>
<dbReference type="GO" id="GO:0005886">
    <property type="term" value="C:plasma membrane"/>
    <property type="evidence" value="ECO:0007669"/>
    <property type="project" value="TreeGrafter"/>
</dbReference>
<feature type="modified residue" description="4-aspartylphosphate" evidence="3">
    <location>
        <position position="64"/>
    </location>
</feature>
<dbReference type="EMBL" id="WWCN01000011">
    <property type="protein sequence ID" value="MYM24561.1"/>
    <property type="molecule type" value="Genomic_DNA"/>
</dbReference>
<comment type="caution">
    <text evidence="7">The sequence shown here is derived from an EMBL/GenBank/DDBJ whole genome shotgun (WGS) entry which is preliminary data.</text>
</comment>
<evidence type="ECO:0000259" key="5">
    <source>
        <dbReference type="PROSITE" id="PS50112"/>
    </source>
</evidence>
<dbReference type="AlphaFoldDB" id="A0A6L8KJ81"/>
<name>A0A6L8KJ81_9BURK</name>
<dbReference type="GO" id="GO:1902201">
    <property type="term" value="P:negative regulation of bacterial-type flagellum-dependent cell motility"/>
    <property type="evidence" value="ECO:0007669"/>
    <property type="project" value="TreeGrafter"/>
</dbReference>
<dbReference type="Pfam" id="PF00990">
    <property type="entry name" value="GGDEF"/>
    <property type="match status" value="1"/>
</dbReference>
<evidence type="ECO:0000256" key="3">
    <source>
        <dbReference type="PROSITE-ProRule" id="PRU00169"/>
    </source>
</evidence>
<dbReference type="CDD" id="cd00130">
    <property type="entry name" value="PAS"/>
    <property type="match status" value="1"/>
</dbReference>